<accession>A0A699S3L1</accession>
<sequence length="88" mass="9644">VTLPPRKRLDIALGPGYKIGESSSAAAARPAGGFRADYSFVAALLAGPLNMLFRDRRAHAYTRQLMRTEARMSREAWARATDASDLVH</sequence>
<organism evidence="1">
    <name type="scientific">Tanacetum cinerariifolium</name>
    <name type="common">Dalmatian daisy</name>
    <name type="synonym">Chrysanthemum cinerariifolium</name>
    <dbReference type="NCBI Taxonomy" id="118510"/>
    <lineage>
        <taxon>Eukaryota</taxon>
        <taxon>Viridiplantae</taxon>
        <taxon>Streptophyta</taxon>
        <taxon>Embryophyta</taxon>
        <taxon>Tracheophyta</taxon>
        <taxon>Spermatophyta</taxon>
        <taxon>Magnoliopsida</taxon>
        <taxon>eudicotyledons</taxon>
        <taxon>Gunneridae</taxon>
        <taxon>Pentapetalae</taxon>
        <taxon>asterids</taxon>
        <taxon>campanulids</taxon>
        <taxon>Asterales</taxon>
        <taxon>Asteraceae</taxon>
        <taxon>Asteroideae</taxon>
        <taxon>Anthemideae</taxon>
        <taxon>Anthemidinae</taxon>
        <taxon>Tanacetum</taxon>
    </lineage>
</organism>
<reference evidence="1" key="1">
    <citation type="journal article" date="2019" name="Sci. Rep.">
        <title>Draft genome of Tanacetum cinerariifolium, the natural source of mosquito coil.</title>
        <authorList>
            <person name="Yamashiro T."/>
            <person name="Shiraishi A."/>
            <person name="Satake H."/>
            <person name="Nakayama K."/>
        </authorList>
    </citation>
    <scope>NUCLEOTIDE SEQUENCE</scope>
</reference>
<comment type="caution">
    <text evidence="1">The sequence shown here is derived from an EMBL/GenBank/DDBJ whole genome shotgun (WGS) entry which is preliminary data.</text>
</comment>
<proteinExistence type="predicted"/>
<evidence type="ECO:0000313" key="1">
    <source>
        <dbReference type="EMBL" id="GFC91981.1"/>
    </source>
</evidence>
<gene>
    <name evidence="1" type="ORF">Tci_863951</name>
</gene>
<name>A0A699S3L1_TANCI</name>
<dbReference type="EMBL" id="BKCJ011134919">
    <property type="protein sequence ID" value="GFC91981.1"/>
    <property type="molecule type" value="Genomic_DNA"/>
</dbReference>
<dbReference type="AlphaFoldDB" id="A0A699S3L1"/>
<protein>
    <submittedName>
        <fullName evidence="1">Uncharacterized protein</fullName>
    </submittedName>
</protein>
<feature type="non-terminal residue" evidence="1">
    <location>
        <position position="1"/>
    </location>
</feature>
<feature type="non-terminal residue" evidence="1">
    <location>
        <position position="88"/>
    </location>
</feature>